<comment type="caution">
    <text evidence="1">The sequence shown here is derived from an EMBL/GenBank/DDBJ whole genome shotgun (WGS) entry which is preliminary data.</text>
</comment>
<dbReference type="Gene3D" id="1.10.30.50">
    <property type="match status" value="1"/>
</dbReference>
<sequence length="92" mass="11223">MSITYQHGSYREKLFDEKWKRKRQEILERDNHKCVLCGSADGLVVHHKQYHFVSRLGVYRDPWNYQNKYLITLCRSCHERGHYKFEVPTKHV</sequence>
<dbReference type="EMBL" id="VSSQ01000387">
    <property type="protein sequence ID" value="MPL93277.1"/>
    <property type="molecule type" value="Genomic_DNA"/>
</dbReference>
<evidence type="ECO:0008006" key="2">
    <source>
        <dbReference type="Google" id="ProtNLM"/>
    </source>
</evidence>
<proteinExistence type="predicted"/>
<dbReference type="AlphaFoldDB" id="A0A644VPS7"/>
<evidence type="ECO:0000313" key="1">
    <source>
        <dbReference type="EMBL" id="MPL93277.1"/>
    </source>
</evidence>
<organism evidence="1">
    <name type="scientific">bioreactor metagenome</name>
    <dbReference type="NCBI Taxonomy" id="1076179"/>
    <lineage>
        <taxon>unclassified sequences</taxon>
        <taxon>metagenomes</taxon>
        <taxon>ecological metagenomes</taxon>
    </lineage>
</organism>
<reference evidence="1" key="1">
    <citation type="submission" date="2019-08" db="EMBL/GenBank/DDBJ databases">
        <authorList>
            <person name="Kucharzyk K."/>
            <person name="Murdoch R.W."/>
            <person name="Higgins S."/>
            <person name="Loffler F."/>
        </authorList>
    </citation>
    <scope>NUCLEOTIDE SEQUENCE</scope>
</reference>
<name>A0A644VPS7_9ZZZZ</name>
<protein>
    <recommendedName>
        <fullName evidence="2">HNH nuclease domain-containing protein</fullName>
    </recommendedName>
</protein>
<gene>
    <name evidence="1" type="ORF">SDC9_39403</name>
</gene>
<accession>A0A644VPS7</accession>